<dbReference type="Proteomes" id="UP001162480">
    <property type="component" value="Chromosome 12"/>
</dbReference>
<evidence type="ECO:0000256" key="2">
    <source>
        <dbReference type="SAM" id="Phobius"/>
    </source>
</evidence>
<keyword evidence="2" id="KW-0812">Transmembrane</keyword>
<keyword evidence="2" id="KW-0472">Membrane</keyword>
<proteinExistence type="predicted"/>
<evidence type="ECO:0000313" key="3">
    <source>
        <dbReference type="EMBL" id="CAI9730983.1"/>
    </source>
</evidence>
<reference evidence="3" key="1">
    <citation type="submission" date="2023-08" db="EMBL/GenBank/DDBJ databases">
        <authorList>
            <person name="Alioto T."/>
            <person name="Alioto T."/>
            <person name="Gomez Garrido J."/>
        </authorList>
    </citation>
    <scope>NUCLEOTIDE SEQUENCE</scope>
</reference>
<name>A0AA36BAR6_OCTVU</name>
<keyword evidence="4" id="KW-1185">Reference proteome</keyword>
<feature type="transmembrane region" description="Helical" evidence="2">
    <location>
        <begin position="51"/>
        <end position="69"/>
    </location>
</feature>
<evidence type="ECO:0000256" key="1">
    <source>
        <dbReference type="SAM" id="MobiDB-lite"/>
    </source>
</evidence>
<protein>
    <submittedName>
        <fullName evidence="3">Uncharacterized protein</fullName>
    </submittedName>
</protein>
<sequence>MSEKSIKECSSSTDNDSYDSSGVGNGNSDDDNDDGVCGDDDVEVSLVTELVLFWFLAVIPGNAASGLMFPRKLSILRTCEDISMPYF</sequence>
<gene>
    <name evidence="3" type="ORF">OCTVUL_1B008951</name>
</gene>
<organism evidence="3 4">
    <name type="scientific">Octopus vulgaris</name>
    <name type="common">Common octopus</name>
    <dbReference type="NCBI Taxonomy" id="6645"/>
    <lineage>
        <taxon>Eukaryota</taxon>
        <taxon>Metazoa</taxon>
        <taxon>Spiralia</taxon>
        <taxon>Lophotrochozoa</taxon>
        <taxon>Mollusca</taxon>
        <taxon>Cephalopoda</taxon>
        <taxon>Coleoidea</taxon>
        <taxon>Octopodiformes</taxon>
        <taxon>Octopoda</taxon>
        <taxon>Incirrata</taxon>
        <taxon>Octopodidae</taxon>
        <taxon>Octopus</taxon>
    </lineage>
</organism>
<accession>A0AA36BAR6</accession>
<keyword evidence="2" id="KW-1133">Transmembrane helix</keyword>
<evidence type="ECO:0000313" key="4">
    <source>
        <dbReference type="Proteomes" id="UP001162480"/>
    </source>
</evidence>
<dbReference type="EMBL" id="OX597825">
    <property type="protein sequence ID" value="CAI9730983.1"/>
    <property type="molecule type" value="Genomic_DNA"/>
</dbReference>
<dbReference type="AlphaFoldDB" id="A0AA36BAR6"/>
<feature type="compositionally biased region" description="Acidic residues" evidence="1">
    <location>
        <begin position="28"/>
        <end position="38"/>
    </location>
</feature>
<feature type="region of interest" description="Disordered" evidence="1">
    <location>
        <begin position="1"/>
        <end position="38"/>
    </location>
</feature>
<feature type="compositionally biased region" description="Low complexity" evidence="1">
    <location>
        <begin position="10"/>
        <end position="22"/>
    </location>
</feature>